<dbReference type="InterPro" id="IPR052927">
    <property type="entry name" value="DCC_oxidoreductase"/>
</dbReference>
<comment type="caution">
    <text evidence="1">The sequence shown here is derived from an EMBL/GenBank/DDBJ whole genome shotgun (WGS) entry which is preliminary data.</text>
</comment>
<dbReference type="GO" id="GO:0015035">
    <property type="term" value="F:protein-disulfide reductase activity"/>
    <property type="evidence" value="ECO:0007669"/>
    <property type="project" value="InterPro"/>
</dbReference>
<dbReference type="RefSeq" id="WP_009583691.1">
    <property type="nucleotide sequence ID" value="NZ_AMZN01000149.1"/>
</dbReference>
<dbReference type="PANTHER" id="PTHR33639">
    <property type="entry name" value="THIOL-DISULFIDE OXIDOREDUCTASE DCC"/>
    <property type="match status" value="1"/>
</dbReference>
<dbReference type="EMBL" id="AMZN01000149">
    <property type="protein sequence ID" value="ELR68103.1"/>
    <property type="molecule type" value="Genomic_DNA"/>
</dbReference>
<reference evidence="1 2" key="1">
    <citation type="submission" date="2012-12" db="EMBL/GenBank/DDBJ databases">
        <title>Genome assembly of Fulvivirga imtechensis AK7.</title>
        <authorList>
            <person name="Nupur N."/>
            <person name="Khatri I."/>
            <person name="Kumar R."/>
            <person name="Subramanian S."/>
            <person name="Pinnaka A."/>
        </authorList>
    </citation>
    <scope>NUCLEOTIDE SEQUENCE [LARGE SCALE GENOMIC DNA]</scope>
    <source>
        <strain evidence="1 2">AK7</strain>
    </source>
</reference>
<sequence>MGTFDQVITDKDIILFDGVCNLCNGAVNFVLDRDPDEQFFFASLQSQTATTLLKDQHYDHTSLKSIIVITKEGKLLTRSDAALYVAGKLKGGWKLMSVFKIIPTVIRDFVYDIIARYRYTLFGKRDQCRIPTPELRQRFLDAY</sequence>
<dbReference type="Proteomes" id="UP000011135">
    <property type="component" value="Unassembled WGS sequence"/>
</dbReference>
<dbReference type="Pfam" id="PF04134">
    <property type="entry name" value="DCC1-like"/>
    <property type="match status" value="1"/>
</dbReference>
<keyword evidence="2" id="KW-1185">Reference proteome</keyword>
<dbReference type="OrthoDB" id="9785438at2"/>
<dbReference type="PANTHER" id="PTHR33639:SF2">
    <property type="entry name" value="DUF393 DOMAIN-CONTAINING PROTEIN"/>
    <property type="match status" value="1"/>
</dbReference>
<gene>
    <name evidence="1" type="ORF">C900_00953</name>
</gene>
<accession>L8JIL6</accession>
<dbReference type="eggNOG" id="COG3011">
    <property type="taxonomic scope" value="Bacteria"/>
</dbReference>
<proteinExistence type="predicted"/>
<evidence type="ECO:0008006" key="3">
    <source>
        <dbReference type="Google" id="ProtNLM"/>
    </source>
</evidence>
<protein>
    <recommendedName>
        <fullName evidence="3">Thiol-disulfide oxidoreductase</fullName>
    </recommendedName>
</protein>
<dbReference type="AlphaFoldDB" id="L8JIL6"/>
<organism evidence="1 2">
    <name type="scientific">Fulvivirga imtechensis AK7</name>
    <dbReference type="NCBI Taxonomy" id="1237149"/>
    <lineage>
        <taxon>Bacteria</taxon>
        <taxon>Pseudomonadati</taxon>
        <taxon>Bacteroidota</taxon>
        <taxon>Cytophagia</taxon>
        <taxon>Cytophagales</taxon>
        <taxon>Fulvivirgaceae</taxon>
        <taxon>Fulvivirga</taxon>
    </lineage>
</organism>
<name>L8JIL6_9BACT</name>
<evidence type="ECO:0000313" key="1">
    <source>
        <dbReference type="EMBL" id="ELR68103.1"/>
    </source>
</evidence>
<evidence type="ECO:0000313" key="2">
    <source>
        <dbReference type="Proteomes" id="UP000011135"/>
    </source>
</evidence>
<dbReference type="InterPro" id="IPR007263">
    <property type="entry name" value="DCC1-like"/>
</dbReference>